<evidence type="ECO:0000313" key="2">
    <source>
        <dbReference type="EMBL" id="MEZ3182564.1"/>
    </source>
</evidence>
<dbReference type="Pfam" id="PF00550">
    <property type="entry name" value="PP-binding"/>
    <property type="match status" value="1"/>
</dbReference>
<dbReference type="Gene3D" id="1.10.1200.10">
    <property type="entry name" value="ACP-like"/>
    <property type="match status" value="1"/>
</dbReference>
<dbReference type="Proteomes" id="UP001567537">
    <property type="component" value="Unassembled WGS sequence"/>
</dbReference>
<dbReference type="EMBL" id="JAHWZY010000045">
    <property type="protein sequence ID" value="MEZ3182564.1"/>
    <property type="molecule type" value="Genomic_DNA"/>
</dbReference>
<evidence type="ECO:0000313" key="3">
    <source>
        <dbReference type="Proteomes" id="UP001567537"/>
    </source>
</evidence>
<gene>
    <name evidence="2" type="ORF">KYY02_29060</name>
</gene>
<accession>A0ABV4J6L8</accession>
<dbReference type="RefSeq" id="WP_371243353.1">
    <property type="nucleotide sequence ID" value="NZ_JAHWZY010000045.1"/>
</dbReference>
<dbReference type="SUPFAM" id="SSF47336">
    <property type="entry name" value="ACP-like"/>
    <property type="match status" value="1"/>
</dbReference>
<reference evidence="2 3" key="1">
    <citation type="journal article" date="2021" name="Res Sq">
        <title>Streptomyces Pimoensis sp. nov., Isolated From the Taklimakan Desert in Xinjiang, China.</title>
        <authorList>
            <person name="Zhang P."/>
            <person name="Luo X."/>
            <person name="Luo X."/>
            <person name="Liu Z."/>
            <person name="Xia Z."/>
            <person name="Wan C."/>
            <person name="zhang L."/>
        </authorList>
    </citation>
    <scope>NUCLEOTIDE SEQUENCE [LARGE SCALE GENOMIC DNA]</scope>
    <source>
        <strain evidence="2 3">TRM75549</strain>
    </source>
</reference>
<dbReference type="InterPro" id="IPR036736">
    <property type="entry name" value="ACP-like_sf"/>
</dbReference>
<protein>
    <submittedName>
        <fullName evidence="2">Acyl carrier protein</fullName>
    </submittedName>
</protein>
<organism evidence="2 3">
    <name type="scientific">Streptomyces pimonensis</name>
    <dbReference type="NCBI Taxonomy" id="2860288"/>
    <lineage>
        <taxon>Bacteria</taxon>
        <taxon>Bacillati</taxon>
        <taxon>Actinomycetota</taxon>
        <taxon>Actinomycetes</taxon>
        <taxon>Kitasatosporales</taxon>
        <taxon>Streptomycetaceae</taxon>
        <taxon>Streptomyces</taxon>
    </lineage>
</organism>
<feature type="domain" description="Carrier" evidence="1">
    <location>
        <begin position="5"/>
        <end position="83"/>
    </location>
</feature>
<keyword evidence="3" id="KW-1185">Reference proteome</keyword>
<proteinExistence type="predicted"/>
<sequence length="90" mass="10121">MPEQQFTIDDLRRILREGAGADDQVDLVGDLLDNDFETLGYDSLSRLESGNRIEREYGIVLDESQLPGSLTPRELIGMVNERLQAARSRA</sequence>
<dbReference type="PROSITE" id="PS50075">
    <property type="entry name" value="CARRIER"/>
    <property type="match status" value="1"/>
</dbReference>
<evidence type="ECO:0000259" key="1">
    <source>
        <dbReference type="PROSITE" id="PS50075"/>
    </source>
</evidence>
<comment type="caution">
    <text evidence="2">The sequence shown here is derived from an EMBL/GenBank/DDBJ whole genome shotgun (WGS) entry which is preliminary data.</text>
</comment>
<dbReference type="InterPro" id="IPR009081">
    <property type="entry name" value="PP-bd_ACP"/>
</dbReference>
<name>A0ABV4J6L8_9ACTN</name>